<evidence type="ECO:0000313" key="11">
    <source>
        <dbReference type="Proteomes" id="UP000274756"/>
    </source>
</evidence>
<keyword evidence="7 8" id="KW-0472">Membrane</keyword>
<evidence type="ECO:0000256" key="2">
    <source>
        <dbReference type="ARBA" id="ARBA00022064"/>
    </source>
</evidence>
<evidence type="ECO:0000313" key="9">
    <source>
        <dbReference type="EMBL" id="VDN52750.1"/>
    </source>
</evidence>
<name>A0A0N4UM25_DRAME</name>
<proteinExistence type="predicted"/>
<reference evidence="12" key="1">
    <citation type="submission" date="2017-02" db="UniProtKB">
        <authorList>
            <consortium name="WormBaseParasite"/>
        </authorList>
    </citation>
    <scope>IDENTIFICATION</scope>
</reference>
<dbReference type="AlphaFoldDB" id="A0A0N4UM25"/>
<dbReference type="GO" id="GO:0140042">
    <property type="term" value="P:lipid droplet formation"/>
    <property type="evidence" value="ECO:0007669"/>
    <property type="project" value="UniProtKB-ARBA"/>
</dbReference>
<protein>
    <recommendedName>
        <fullName evidence="2">Seipin</fullName>
    </recommendedName>
</protein>
<dbReference type="WBParaSite" id="DME_0000887701-mRNA-1">
    <property type="protein sequence ID" value="DME_0000887701-mRNA-1"/>
    <property type="gene ID" value="DME_0000887701"/>
</dbReference>
<keyword evidence="11" id="KW-1185">Reference proteome</keyword>
<accession>A0A0N4UM25</accession>
<feature type="transmembrane region" description="Helical" evidence="8">
    <location>
        <begin position="102"/>
        <end position="120"/>
    </location>
</feature>
<evidence type="ECO:0000256" key="4">
    <source>
        <dbReference type="ARBA" id="ARBA00022824"/>
    </source>
</evidence>
<evidence type="ECO:0000313" key="12">
    <source>
        <dbReference type="WBParaSite" id="DME_0000887701-mRNA-1"/>
    </source>
</evidence>
<evidence type="ECO:0000256" key="3">
    <source>
        <dbReference type="ARBA" id="ARBA00022692"/>
    </source>
</evidence>
<keyword evidence="4" id="KW-0256">Endoplasmic reticulum</keyword>
<keyword evidence="3 8" id="KW-0812">Transmembrane</keyword>
<dbReference type="PANTHER" id="PTHR21212">
    <property type="entry name" value="BERNARDINELLI-SEIP CONGENITAL LIPODYSTROPHY 2 HOMOLOG BSCL2 PROTEIN"/>
    <property type="match status" value="1"/>
</dbReference>
<dbReference type="InterPro" id="IPR009617">
    <property type="entry name" value="Seipin"/>
</dbReference>
<evidence type="ECO:0000313" key="10">
    <source>
        <dbReference type="Proteomes" id="UP000038040"/>
    </source>
</evidence>
<dbReference type="Pfam" id="PF06775">
    <property type="entry name" value="Seipin"/>
    <property type="match status" value="1"/>
</dbReference>
<evidence type="ECO:0000256" key="6">
    <source>
        <dbReference type="ARBA" id="ARBA00023098"/>
    </source>
</evidence>
<dbReference type="EMBL" id="UYYG01000077">
    <property type="protein sequence ID" value="VDN52750.1"/>
    <property type="molecule type" value="Genomic_DNA"/>
</dbReference>
<gene>
    <name evidence="9" type="ORF">DME_LOCUS2723</name>
</gene>
<dbReference type="CDD" id="cd23995">
    <property type="entry name" value="Seipin_BSCL2_like"/>
    <property type="match status" value="1"/>
</dbReference>
<dbReference type="PANTHER" id="PTHR21212:SF0">
    <property type="entry name" value="SEIPIN"/>
    <property type="match status" value="1"/>
</dbReference>
<dbReference type="STRING" id="318479.A0A0N4UM25"/>
<comment type="subcellular location">
    <subcellularLocation>
        <location evidence="1">Endoplasmic reticulum membrane</location>
        <topology evidence="1">Multi-pass membrane protein</topology>
    </subcellularLocation>
</comment>
<evidence type="ECO:0000256" key="7">
    <source>
        <dbReference type="ARBA" id="ARBA00023136"/>
    </source>
</evidence>
<evidence type="ECO:0000256" key="1">
    <source>
        <dbReference type="ARBA" id="ARBA00004477"/>
    </source>
</evidence>
<keyword evidence="6" id="KW-0443">Lipid metabolism</keyword>
<dbReference type="Proteomes" id="UP000274756">
    <property type="component" value="Unassembled WGS sequence"/>
</dbReference>
<reference evidence="9 11" key="2">
    <citation type="submission" date="2018-11" db="EMBL/GenBank/DDBJ databases">
        <authorList>
            <consortium name="Pathogen Informatics"/>
        </authorList>
    </citation>
    <scope>NUCLEOTIDE SEQUENCE [LARGE SCALE GENOMIC DNA]</scope>
</reference>
<sequence>MYHRILLLPTMISFKSPLNFIFLTCPDELSGVCSFPTATIHLAEENWYFNPTLKYEVNVAIELTNANVNDHLGMFQLIYETIDEEGKKIVSYHRSVFLKKSGYVFVKQVAFFLFYPLYYFQILSDPYARTLRVSFTDRFKEIQSRTTSAIVVQLQNKFLEIESGVIMVEAKLGFMSSFLFYWPFISGIVIFIFISSIGVSFLLIFWFWRGFSMIFHKYTSMNYADIKNDTNALLASSTFQTKEDEKYSESYSLAQSSIKCSSTQYDSMIKFYLRHRRRRSTKSEN</sequence>
<evidence type="ECO:0000256" key="8">
    <source>
        <dbReference type="SAM" id="Phobius"/>
    </source>
</evidence>
<dbReference type="Proteomes" id="UP000038040">
    <property type="component" value="Unplaced"/>
</dbReference>
<organism evidence="10 12">
    <name type="scientific">Dracunculus medinensis</name>
    <name type="common">Guinea worm</name>
    <dbReference type="NCBI Taxonomy" id="318479"/>
    <lineage>
        <taxon>Eukaryota</taxon>
        <taxon>Metazoa</taxon>
        <taxon>Ecdysozoa</taxon>
        <taxon>Nematoda</taxon>
        <taxon>Chromadorea</taxon>
        <taxon>Rhabditida</taxon>
        <taxon>Spirurina</taxon>
        <taxon>Dracunculoidea</taxon>
        <taxon>Dracunculidae</taxon>
        <taxon>Dracunculus</taxon>
    </lineage>
</organism>
<dbReference type="GO" id="GO:0005789">
    <property type="term" value="C:endoplasmic reticulum membrane"/>
    <property type="evidence" value="ECO:0007669"/>
    <property type="project" value="UniProtKB-SubCell"/>
</dbReference>
<keyword evidence="5 8" id="KW-1133">Transmembrane helix</keyword>
<evidence type="ECO:0000256" key="5">
    <source>
        <dbReference type="ARBA" id="ARBA00022989"/>
    </source>
</evidence>
<dbReference type="GO" id="GO:0006629">
    <property type="term" value="P:lipid metabolic process"/>
    <property type="evidence" value="ECO:0007669"/>
    <property type="project" value="UniProtKB-KW"/>
</dbReference>
<feature type="transmembrane region" description="Helical" evidence="8">
    <location>
        <begin position="180"/>
        <end position="208"/>
    </location>
</feature>
<dbReference type="OrthoDB" id="3990054at2759"/>